<feature type="coiled-coil region" evidence="9">
    <location>
        <begin position="307"/>
        <end position="362"/>
    </location>
</feature>
<feature type="domain" description="Kinetochore protein Nuf2 N-terminal" evidence="10">
    <location>
        <begin position="4"/>
        <end position="143"/>
    </location>
</feature>
<sequence length="427" mass="49121">MAPYSFPILSTKDIVNSLVNLGIGSITSEHLLKINSETASYLYESFVRSILSDRSTWDETTQPLFSGLEVLEDPELHRDSVRIINIHMKIKKVMKAAGAHDFSSMDIFRPDPQRTLKFLSALINFSCYCEEKLFRIESTLAESDKELEKQLNLENRKLELEHELAEIEAERQSKKPQIEALEAEIKELNQNILALNKQQSNLQADVQNLKEKNTDYSDKIRNANFLLLQKTQEAMQQRSQIVQSPDKLQKALEEKRALKAELEINLESAMESFQKWNCTVESYKKAHNKVTKSLALVQALQEQINSFKTVEKDVKAHKAKLKDVEKEDWALEAKRVELQLEVEQLERSIKNIEAEKEAKCTEADKEHDALIAQLAPRIQELELAEQNLRKKFDEGEYIRKSSIPEVSASKEAVLSKLVEKYFALCEK</sequence>
<accession>A0AA38FQH3</accession>
<dbReference type="Proteomes" id="UP000824469">
    <property type="component" value="Unassembled WGS sequence"/>
</dbReference>
<evidence type="ECO:0000256" key="3">
    <source>
        <dbReference type="ARBA" id="ARBA00022454"/>
    </source>
</evidence>
<evidence type="ECO:0000259" key="10">
    <source>
        <dbReference type="Pfam" id="PF03800"/>
    </source>
</evidence>
<comment type="caution">
    <text evidence="11">The sequence shown here is derived from an EMBL/GenBank/DDBJ whole genome shotgun (WGS) entry which is preliminary data.</text>
</comment>
<evidence type="ECO:0000256" key="5">
    <source>
        <dbReference type="ARBA" id="ARBA00022776"/>
    </source>
</evidence>
<keyword evidence="4" id="KW-0132">Cell division</keyword>
<evidence type="ECO:0000313" key="11">
    <source>
        <dbReference type="EMBL" id="KAH9308084.1"/>
    </source>
</evidence>
<dbReference type="AlphaFoldDB" id="A0AA38FQH3"/>
<protein>
    <recommendedName>
        <fullName evidence="10">Kinetochore protein Nuf2 N-terminal domain-containing protein</fullName>
    </recommendedName>
</protein>
<dbReference type="InterPro" id="IPR038275">
    <property type="entry name" value="Nuf2_N_sf"/>
</dbReference>
<keyword evidence="6 9" id="KW-0175">Coiled coil</keyword>
<organism evidence="11 12">
    <name type="scientific">Taxus chinensis</name>
    <name type="common">Chinese yew</name>
    <name type="synonym">Taxus wallichiana var. chinensis</name>
    <dbReference type="NCBI Taxonomy" id="29808"/>
    <lineage>
        <taxon>Eukaryota</taxon>
        <taxon>Viridiplantae</taxon>
        <taxon>Streptophyta</taxon>
        <taxon>Embryophyta</taxon>
        <taxon>Tracheophyta</taxon>
        <taxon>Spermatophyta</taxon>
        <taxon>Pinopsida</taxon>
        <taxon>Pinidae</taxon>
        <taxon>Conifers II</taxon>
        <taxon>Cupressales</taxon>
        <taxon>Taxaceae</taxon>
        <taxon>Taxus</taxon>
    </lineage>
</organism>
<keyword evidence="3" id="KW-0158">Chromosome</keyword>
<dbReference type="GO" id="GO:0031262">
    <property type="term" value="C:Ndc80 complex"/>
    <property type="evidence" value="ECO:0007669"/>
    <property type="project" value="InterPro"/>
</dbReference>
<dbReference type="OMA" id="YLKMEAH"/>
<evidence type="ECO:0000313" key="12">
    <source>
        <dbReference type="Proteomes" id="UP000824469"/>
    </source>
</evidence>
<keyword evidence="8" id="KW-0137">Centromere</keyword>
<evidence type="ECO:0000256" key="6">
    <source>
        <dbReference type="ARBA" id="ARBA00023054"/>
    </source>
</evidence>
<keyword evidence="7" id="KW-0131">Cell cycle</keyword>
<comment type="similarity">
    <text evidence="2">Belongs to the NUF2 family.</text>
</comment>
<evidence type="ECO:0000256" key="9">
    <source>
        <dbReference type="SAM" id="Coils"/>
    </source>
</evidence>
<dbReference type="GO" id="GO:0051301">
    <property type="term" value="P:cell division"/>
    <property type="evidence" value="ECO:0007669"/>
    <property type="project" value="UniProtKB-KW"/>
</dbReference>
<dbReference type="InterPro" id="IPR005549">
    <property type="entry name" value="Kinetochore_Nuf2_N"/>
</dbReference>
<evidence type="ECO:0000256" key="4">
    <source>
        <dbReference type="ARBA" id="ARBA00022618"/>
    </source>
</evidence>
<evidence type="ECO:0000256" key="7">
    <source>
        <dbReference type="ARBA" id="ARBA00023306"/>
    </source>
</evidence>
<comment type="subcellular location">
    <subcellularLocation>
        <location evidence="1">Chromosome</location>
        <location evidence="1">Centromere</location>
    </subcellularLocation>
</comment>
<evidence type="ECO:0000256" key="1">
    <source>
        <dbReference type="ARBA" id="ARBA00004584"/>
    </source>
</evidence>
<evidence type="ECO:0000256" key="2">
    <source>
        <dbReference type="ARBA" id="ARBA00005498"/>
    </source>
</evidence>
<feature type="coiled-coil region" evidence="9">
    <location>
        <begin position="141"/>
        <end position="219"/>
    </location>
</feature>
<feature type="non-terminal residue" evidence="11">
    <location>
        <position position="1"/>
    </location>
</feature>
<gene>
    <name evidence="11" type="ORF">KI387_035995</name>
</gene>
<keyword evidence="5" id="KW-0498">Mitosis</keyword>
<name>A0AA38FQH3_TAXCH</name>
<dbReference type="Pfam" id="PF03800">
    <property type="entry name" value="Nuf2"/>
    <property type="match status" value="1"/>
</dbReference>
<proteinExistence type="inferred from homology"/>
<dbReference type="Gene3D" id="1.10.418.60">
    <property type="entry name" value="Ncd80 complex, Nuf2 subunit"/>
    <property type="match status" value="1"/>
</dbReference>
<keyword evidence="12" id="KW-1185">Reference proteome</keyword>
<reference evidence="11 12" key="1">
    <citation type="journal article" date="2021" name="Nat. Plants">
        <title>The Taxus genome provides insights into paclitaxel biosynthesis.</title>
        <authorList>
            <person name="Xiong X."/>
            <person name="Gou J."/>
            <person name="Liao Q."/>
            <person name="Li Y."/>
            <person name="Zhou Q."/>
            <person name="Bi G."/>
            <person name="Li C."/>
            <person name="Du R."/>
            <person name="Wang X."/>
            <person name="Sun T."/>
            <person name="Guo L."/>
            <person name="Liang H."/>
            <person name="Lu P."/>
            <person name="Wu Y."/>
            <person name="Zhang Z."/>
            <person name="Ro D.K."/>
            <person name="Shang Y."/>
            <person name="Huang S."/>
            <person name="Yan J."/>
        </authorList>
    </citation>
    <scope>NUCLEOTIDE SEQUENCE [LARGE SCALE GENOMIC DNA]</scope>
    <source>
        <strain evidence="11">Ta-2019</strain>
    </source>
</reference>
<dbReference type="PANTHER" id="PTHR48441:SF1">
    <property type="entry name" value="NT-3"/>
    <property type="match status" value="1"/>
</dbReference>
<evidence type="ECO:0000256" key="8">
    <source>
        <dbReference type="ARBA" id="ARBA00023328"/>
    </source>
</evidence>
<dbReference type="EMBL" id="JAHRHJ020000007">
    <property type="protein sequence ID" value="KAH9308084.1"/>
    <property type="molecule type" value="Genomic_DNA"/>
</dbReference>
<dbReference type="PANTHER" id="PTHR48441">
    <property type="match status" value="1"/>
</dbReference>